<dbReference type="PROSITE" id="PS50943">
    <property type="entry name" value="HTH_CROC1"/>
    <property type="match status" value="1"/>
</dbReference>
<dbReference type="InterPro" id="IPR010982">
    <property type="entry name" value="Lambda_DNA-bd_dom_sf"/>
</dbReference>
<dbReference type="AlphaFoldDB" id="A0A1G8CGB3"/>
<sequence>MTNKEKFLTLVSPDEGNTAAWITERQANRELHRTSQKIALLILKRLSDLNWKQKDLAERMNVSPQQVSKWVKGKENFRIETLLHLGEVLGIALFHIPPIADDYNLAESNVSLLNEGDKE</sequence>
<reference evidence="3" key="1">
    <citation type="submission" date="2016-10" db="EMBL/GenBank/DDBJ databases">
        <authorList>
            <person name="Varghese N."/>
            <person name="Submissions S."/>
        </authorList>
    </citation>
    <scope>NUCLEOTIDE SEQUENCE [LARGE SCALE GENOMIC DNA]</scope>
    <source>
        <strain evidence="3">DSM 23313</strain>
    </source>
</reference>
<feature type="domain" description="HTH cro/C1-type" evidence="1">
    <location>
        <begin position="42"/>
        <end position="96"/>
    </location>
</feature>
<dbReference type="SUPFAM" id="SSF47413">
    <property type="entry name" value="lambda repressor-like DNA-binding domains"/>
    <property type="match status" value="1"/>
</dbReference>
<evidence type="ECO:0000259" key="1">
    <source>
        <dbReference type="PROSITE" id="PS50943"/>
    </source>
</evidence>
<dbReference type="GO" id="GO:0003677">
    <property type="term" value="F:DNA binding"/>
    <property type="evidence" value="ECO:0007669"/>
    <property type="project" value="InterPro"/>
</dbReference>
<dbReference type="EMBL" id="FNDQ01000004">
    <property type="protein sequence ID" value="SDH44506.1"/>
    <property type="molecule type" value="Genomic_DNA"/>
</dbReference>
<organism evidence="2 3">
    <name type="scientific">Myroides phaeus</name>
    <dbReference type="NCBI Taxonomy" id="702745"/>
    <lineage>
        <taxon>Bacteria</taxon>
        <taxon>Pseudomonadati</taxon>
        <taxon>Bacteroidota</taxon>
        <taxon>Flavobacteriia</taxon>
        <taxon>Flavobacteriales</taxon>
        <taxon>Flavobacteriaceae</taxon>
        <taxon>Myroides</taxon>
    </lineage>
</organism>
<dbReference type="SMART" id="SM00530">
    <property type="entry name" value="HTH_XRE"/>
    <property type="match status" value="1"/>
</dbReference>
<dbReference type="STRING" id="702745.SAMN05421818_10437"/>
<dbReference type="Pfam" id="PF01381">
    <property type="entry name" value="HTH_3"/>
    <property type="match status" value="1"/>
</dbReference>
<protein>
    <submittedName>
        <fullName evidence="2">Helix-turn-helix</fullName>
    </submittedName>
</protein>
<keyword evidence="3" id="KW-1185">Reference proteome</keyword>
<proteinExistence type="predicted"/>
<accession>A0A1G8CGB3</accession>
<dbReference type="RefSeq" id="WP_090406047.1">
    <property type="nucleotide sequence ID" value="NZ_FNDQ01000004.1"/>
</dbReference>
<name>A0A1G8CGB3_9FLAO</name>
<evidence type="ECO:0000313" key="2">
    <source>
        <dbReference type="EMBL" id="SDH44506.1"/>
    </source>
</evidence>
<evidence type="ECO:0000313" key="3">
    <source>
        <dbReference type="Proteomes" id="UP000243588"/>
    </source>
</evidence>
<dbReference type="InterPro" id="IPR001387">
    <property type="entry name" value="Cro/C1-type_HTH"/>
</dbReference>
<gene>
    <name evidence="2" type="ORF">SAMN05421818_10437</name>
</gene>
<dbReference type="Gene3D" id="1.10.260.40">
    <property type="entry name" value="lambda repressor-like DNA-binding domains"/>
    <property type="match status" value="1"/>
</dbReference>
<dbReference type="Proteomes" id="UP000243588">
    <property type="component" value="Unassembled WGS sequence"/>
</dbReference>
<dbReference type="CDD" id="cd00093">
    <property type="entry name" value="HTH_XRE"/>
    <property type="match status" value="1"/>
</dbReference>